<accession>A0ACC6RFZ1</accession>
<reference evidence="1" key="1">
    <citation type="submission" date="2024-01" db="EMBL/GenBank/DDBJ databases">
        <title>The diversity of rhizobia nodulating Mimosa spp. in eleven states of Brazil covering several biomes is determined by host plant, location, and edaphic factors.</title>
        <authorList>
            <person name="Rouws L."/>
            <person name="Barauna A."/>
            <person name="Beukes C."/>
            <person name="De Faria S.M."/>
            <person name="Gross E."/>
            <person name="Dos Reis Junior F.B."/>
            <person name="Simon M."/>
            <person name="Maluk M."/>
            <person name="Odee D.W."/>
            <person name="Kenicer G."/>
            <person name="Young J.P.W."/>
            <person name="Reis V.M."/>
            <person name="Zilli J."/>
            <person name="James E.K."/>
        </authorList>
    </citation>
    <scope>NUCLEOTIDE SEQUENCE</scope>
    <source>
        <strain evidence="1">JPY452</strain>
    </source>
</reference>
<name>A0ACC6RFZ1_9BURK</name>
<proteinExistence type="predicted"/>
<evidence type="ECO:0000313" key="2">
    <source>
        <dbReference type="Proteomes" id="UP001392318"/>
    </source>
</evidence>
<keyword evidence="2" id="KW-1185">Reference proteome</keyword>
<organism evidence="1 2">
    <name type="scientific">Paraburkholderia unamae</name>
    <dbReference type="NCBI Taxonomy" id="219649"/>
    <lineage>
        <taxon>Bacteria</taxon>
        <taxon>Pseudomonadati</taxon>
        <taxon>Pseudomonadota</taxon>
        <taxon>Betaproteobacteria</taxon>
        <taxon>Burkholderiales</taxon>
        <taxon>Burkholderiaceae</taxon>
        <taxon>Paraburkholderia</taxon>
    </lineage>
</organism>
<dbReference type="EMBL" id="JAYMRU010000006">
    <property type="protein sequence ID" value="MEM5400566.1"/>
    <property type="molecule type" value="Genomic_DNA"/>
</dbReference>
<sequence length="463" mass="51918">MQNDNWVVYGSGVSALALAERLGSSGRDVTLLNPANSWGGIFRGVRVGELTFDAGMTNFEFELFGSPSEDIEKYNPDSKADIGKYVHFVRRYLSDYVDVHELPSPRMIYGDRIVDDLIITNCFEILSKLPISLRTAIRQELEACVSNGNALHPRSKSMNDSPLDEASFEAASLTNHGPTFHRLFVEPMFRKVLDVPTSSVKAVFHRSGWTPLFYPETLLSQFGPLPQRLKPTVFHYPRDPHFGAFIDRILNKVRALPNVRVETAVTEARVDAARRRVTTAQGEHTFDQLAWGGDLTQLMPDVSLSPLQRASLDLFFLRVRSNGVRDRFPVLIDPDAGSPFYRVTNQTVCRQDDVAEEHQIIFECSSANWEEQAPASRRRFDEALERYGIAPHAVIDRLHRSFSGALVIPAHEQIASFNAVRNTVSQRFPYIHLIGTSRSCVSATLNDHLIQALQIAHSEGALA</sequence>
<evidence type="ECO:0000313" key="1">
    <source>
        <dbReference type="EMBL" id="MEM5400566.1"/>
    </source>
</evidence>
<gene>
    <name evidence="1" type="ORF">VSR83_10780</name>
</gene>
<comment type="caution">
    <text evidence="1">The sequence shown here is derived from an EMBL/GenBank/DDBJ whole genome shotgun (WGS) entry which is preliminary data.</text>
</comment>
<protein>
    <submittedName>
        <fullName evidence="1">FAD/NAD(P)-binding protein</fullName>
    </submittedName>
</protein>
<dbReference type="Proteomes" id="UP001392318">
    <property type="component" value="Unassembled WGS sequence"/>
</dbReference>